<dbReference type="Pfam" id="PF02219">
    <property type="entry name" value="MTHFR"/>
    <property type="match status" value="1"/>
</dbReference>
<keyword evidence="6 9" id="KW-0560">Oxidoreductase</keyword>
<comment type="caution">
    <text evidence="10">The sequence shown here is derived from an EMBL/GenBank/DDBJ whole genome shotgun (WGS) entry which is preliminary data.</text>
</comment>
<dbReference type="AlphaFoldDB" id="A0A257SMR7"/>
<evidence type="ECO:0000256" key="7">
    <source>
        <dbReference type="ARBA" id="ARBA00034478"/>
    </source>
</evidence>
<proteinExistence type="inferred from homology"/>
<gene>
    <name evidence="10" type="ORF">B7Z70_13140</name>
</gene>
<comment type="catalytic activity">
    <reaction evidence="8">
        <text>(6S)-5-methyl-5,6,7,8-tetrahydrofolate + NAD(+) = (6R)-5,10-methylene-5,6,7,8-tetrahydrofolate + NADH + H(+)</text>
        <dbReference type="Rhea" id="RHEA:19821"/>
        <dbReference type="ChEBI" id="CHEBI:15378"/>
        <dbReference type="ChEBI" id="CHEBI:15636"/>
        <dbReference type="ChEBI" id="CHEBI:18608"/>
        <dbReference type="ChEBI" id="CHEBI:57540"/>
        <dbReference type="ChEBI" id="CHEBI:57945"/>
        <dbReference type="EC" id="1.5.1.54"/>
    </reaction>
    <physiologicalReaction direction="right-to-left" evidence="8">
        <dbReference type="Rhea" id="RHEA:19823"/>
    </physiologicalReaction>
</comment>
<dbReference type="PANTHER" id="PTHR45754:SF3">
    <property type="entry name" value="METHYLENETETRAHYDROFOLATE REDUCTASE (NADPH)"/>
    <property type="match status" value="1"/>
</dbReference>
<feature type="non-terminal residue" evidence="10">
    <location>
        <position position="73"/>
    </location>
</feature>
<dbReference type="InterPro" id="IPR003171">
    <property type="entry name" value="Mehydrof_redctse-like"/>
</dbReference>
<dbReference type="InterPro" id="IPR029041">
    <property type="entry name" value="FAD-linked_oxidoreductase-like"/>
</dbReference>
<evidence type="ECO:0000313" key="10">
    <source>
        <dbReference type="EMBL" id="OYV73556.1"/>
    </source>
</evidence>
<comment type="pathway">
    <text evidence="2 9">One-carbon metabolism; tetrahydrofolate interconversion.</text>
</comment>
<dbReference type="GO" id="GO:0035999">
    <property type="term" value="P:tetrahydrofolate interconversion"/>
    <property type="evidence" value="ECO:0007669"/>
    <property type="project" value="UniProtKB-UniPathway"/>
</dbReference>
<keyword evidence="5 9" id="KW-0274">FAD</keyword>
<comment type="similarity">
    <text evidence="3 9">Belongs to the methylenetetrahydrofolate reductase family.</text>
</comment>
<dbReference type="GO" id="GO:0071949">
    <property type="term" value="F:FAD binding"/>
    <property type="evidence" value="ECO:0007669"/>
    <property type="project" value="TreeGrafter"/>
</dbReference>
<evidence type="ECO:0000256" key="6">
    <source>
        <dbReference type="ARBA" id="ARBA00023002"/>
    </source>
</evidence>
<comment type="pathway">
    <text evidence="7">Amino-acid biosynthesis; L-methionine biosynthesis via de novo pathway.</text>
</comment>
<reference evidence="10 11" key="1">
    <citation type="submission" date="2017-03" db="EMBL/GenBank/DDBJ databases">
        <title>Lifting the veil on microbial sulfur biogeochemistry in mining wastewaters.</title>
        <authorList>
            <person name="Kantor R.S."/>
            <person name="Colenbrander Nelson T."/>
            <person name="Marshall S."/>
            <person name="Bennett D."/>
            <person name="Apte S."/>
            <person name="Camacho D."/>
            <person name="Thomas B.C."/>
            <person name="Warren L.A."/>
            <person name="Banfield J.F."/>
        </authorList>
    </citation>
    <scope>NUCLEOTIDE SEQUENCE [LARGE SCALE GENOMIC DNA]</scope>
    <source>
        <strain evidence="10">21-59-9</strain>
    </source>
</reference>
<keyword evidence="4 9" id="KW-0285">Flavoprotein</keyword>
<evidence type="ECO:0000256" key="5">
    <source>
        <dbReference type="ARBA" id="ARBA00022827"/>
    </source>
</evidence>
<organism evidence="10 11">
    <name type="scientific">Acidithiobacillus ferrivorans</name>
    <dbReference type="NCBI Taxonomy" id="160808"/>
    <lineage>
        <taxon>Bacteria</taxon>
        <taxon>Pseudomonadati</taxon>
        <taxon>Pseudomonadota</taxon>
        <taxon>Acidithiobacillia</taxon>
        <taxon>Acidithiobacillales</taxon>
        <taxon>Acidithiobacillaceae</taxon>
        <taxon>Acidithiobacillus</taxon>
    </lineage>
</organism>
<comment type="cofactor">
    <cofactor evidence="1 9">
        <name>FAD</name>
        <dbReference type="ChEBI" id="CHEBI:57692"/>
    </cofactor>
</comment>
<evidence type="ECO:0000256" key="1">
    <source>
        <dbReference type="ARBA" id="ARBA00001974"/>
    </source>
</evidence>
<dbReference type="UniPathway" id="UPA00193"/>
<evidence type="ECO:0000256" key="2">
    <source>
        <dbReference type="ARBA" id="ARBA00004777"/>
    </source>
</evidence>
<dbReference type="PANTHER" id="PTHR45754">
    <property type="entry name" value="METHYLENETETRAHYDROFOLATE REDUCTASE"/>
    <property type="match status" value="1"/>
</dbReference>
<evidence type="ECO:0000256" key="9">
    <source>
        <dbReference type="RuleBase" id="RU003862"/>
    </source>
</evidence>
<dbReference type="GO" id="GO:0005829">
    <property type="term" value="C:cytosol"/>
    <property type="evidence" value="ECO:0007669"/>
    <property type="project" value="TreeGrafter"/>
</dbReference>
<evidence type="ECO:0000256" key="8">
    <source>
        <dbReference type="ARBA" id="ARBA00048628"/>
    </source>
</evidence>
<accession>A0A257SMR7</accession>
<name>A0A257SMR7_9PROT</name>
<dbReference type="Proteomes" id="UP000216779">
    <property type="component" value="Unassembled WGS sequence"/>
</dbReference>
<dbReference type="GO" id="GO:0106312">
    <property type="term" value="F:methylenetetrahydrofolate reductase (NADH) activity"/>
    <property type="evidence" value="ECO:0007669"/>
    <property type="project" value="UniProtKB-EC"/>
</dbReference>
<evidence type="ECO:0000313" key="11">
    <source>
        <dbReference type="Proteomes" id="UP000216779"/>
    </source>
</evidence>
<dbReference type="EMBL" id="NCBC01000682">
    <property type="protein sequence ID" value="OYV73556.1"/>
    <property type="molecule type" value="Genomic_DNA"/>
</dbReference>
<evidence type="ECO:0000256" key="4">
    <source>
        <dbReference type="ARBA" id="ARBA00022630"/>
    </source>
</evidence>
<sequence>MAHSVEFFPPKNAAGEERLREAITALLPLGPEYASVTFGAGGSTRERTFATVTMIRQDYDLEAVPHLSCIGST</sequence>
<dbReference type="GO" id="GO:0009086">
    <property type="term" value="P:methionine biosynthetic process"/>
    <property type="evidence" value="ECO:0007669"/>
    <property type="project" value="TreeGrafter"/>
</dbReference>
<protein>
    <recommendedName>
        <fullName evidence="9">Methylenetetrahydrofolate reductase</fullName>
    </recommendedName>
</protein>
<dbReference type="SUPFAM" id="SSF51730">
    <property type="entry name" value="FAD-linked oxidoreductase"/>
    <property type="match status" value="1"/>
</dbReference>
<evidence type="ECO:0000256" key="3">
    <source>
        <dbReference type="ARBA" id="ARBA00006743"/>
    </source>
</evidence>
<dbReference type="Gene3D" id="3.20.20.220">
    <property type="match status" value="1"/>
</dbReference>